<evidence type="ECO:0000313" key="1">
    <source>
        <dbReference type="EMBL" id="GIO36815.1"/>
    </source>
</evidence>
<proteinExistence type="predicted"/>
<evidence type="ECO:0008006" key="3">
    <source>
        <dbReference type="Google" id="ProtNLM"/>
    </source>
</evidence>
<comment type="caution">
    <text evidence="1">The sequence shown here is derived from an EMBL/GenBank/DDBJ whole genome shotgun (WGS) entry which is preliminary data.</text>
</comment>
<evidence type="ECO:0000313" key="2">
    <source>
        <dbReference type="Proteomes" id="UP000681162"/>
    </source>
</evidence>
<dbReference type="RefSeq" id="WP_212939140.1">
    <property type="nucleotide sequence ID" value="NZ_BORR01000005.1"/>
</dbReference>
<dbReference type="EMBL" id="BORR01000005">
    <property type="protein sequence ID" value="GIO36815.1"/>
    <property type="molecule type" value="Genomic_DNA"/>
</dbReference>
<dbReference type="SUPFAM" id="SSF53335">
    <property type="entry name" value="S-adenosyl-L-methionine-dependent methyltransferases"/>
    <property type="match status" value="1"/>
</dbReference>
<reference evidence="1 2" key="1">
    <citation type="submission" date="2021-03" db="EMBL/GenBank/DDBJ databases">
        <title>Antimicrobial resistance genes in bacteria isolated from Japanese honey, and their potential for conferring macrolide and lincosamide resistance in the American foulbrood pathogen Paenibacillus larvae.</title>
        <authorList>
            <person name="Okamoto M."/>
            <person name="Kumagai M."/>
            <person name="Kanamori H."/>
            <person name="Takamatsu D."/>
        </authorList>
    </citation>
    <scope>NUCLEOTIDE SEQUENCE [LARGE SCALE GENOMIC DNA]</scope>
    <source>
        <strain evidence="1 2">J41TS12</strain>
    </source>
</reference>
<dbReference type="AlphaFoldDB" id="A0A919XUU8"/>
<dbReference type="Proteomes" id="UP000681162">
    <property type="component" value="Unassembled WGS sequence"/>
</dbReference>
<protein>
    <recommendedName>
        <fullName evidence="3">Class I SAM-dependent methyltransferase</fullName>
    </recommendedName>
</protein>
<gene>
    <name evidence="1" type="ORF">J41TS12_16760</name>
</gene>
<organism evidence="1 2">
    <name type="scientific">Paenibacillus antibioticophila</name>
    <dbReference type="NCBI Taxonomy" id="1274374"/>
    <lineage>
        <taxon>Bacteria</taxon>
        <taxon>Bacillati</taxon>
        <taxon>Bacillota</taxon>
        <taxon>Bacilli</taxon>
        <taxon>Bacillales</taxon>
        <taxon>Paenibacillaceae</taxon>
        <taxon>Paenibacillus</taxon>
    </lineage>
</organism>
<keyword evidence="2" id="KW-1185">Reference proteome</keyword>
<sequence length="112" mass="12895">MKEYWNNRFIREGHIWGRQPSKTVIDAKRIFALNSVNIVLVPGAGYGRNTKILSESFQVDAIEISSEAVLLRRQWDTRSCFIEGSIFGLSSNSIVIIRYIDSYCLLIKRLQL</sequence>
<dbReference type="Gene3D" id="3.40.50.150">
    <property type="entry name" value="Vaccinia Virus protein VP39"/>
    <property type="match status" value="1"/>
</dbReference>
<accession>A0A919XUU8</accession>
<name>A0A919XUU8_9BACL</name>
<dbReference type="InterPro" id="IPR029063">
    <property type="entry name" value="SAM-dependent_MTases_sf"/>
</dbReference>